<comment type="caution">
    <text evidence="1">The sequence shown here is derived from an EMBL/GenBank/DDBJ whole genome shotgun (WGS) entry which is preliminary data.</text>
</comment>
<protein>
    <submittedName>
        <fullName evidence="1">CMD domain protein</fullName>
    </submittedName>
</protein>
<dbReference type="NCBIfam" id="TIGR04029">
    <property type="entry name" value="CMD_Avi_7170"/>
    <property type="match status" value="1"/>
</dbReference>
<proteinExistence type="predicted"/>
<dbReference type="RefSeq" id="WP_100162857.1">
    <property type="nucleotide sequence ID" value="NZ_PGTB01000047.1"/>
</dbReference>
<accession>A0A2M8J0M4</accession>
<name>A0A2M8J0M4_9RHOB</name>
<gene>
    <name evidence="1" type="ORF">CVM52_12635</name>
</gene>
<sequence length="188" mass="19647">MDVIDTLAGLAPQAHMRAARPVARENAQKSHDALFAPTSEDMMPMSERLAVAAFVAGLHRDAPAMDYYTGLLEASDAAALSPTVAEAVRSGLAEGPYGAYPPGPLSVEDVPGPVFQADPAGLGPRLAAAFDYAHLLVYHPRDAGRAHTETLVAAGWNATDIVTLSQLVAFLCFQIRAAAGLKTLAANL</sequence>
<keyword evidence="2" id="KW-1185">Reference proteome</keyword>
<dbReference type="InterPro" id="IPR023982">
    <property type="entry name" value="CHP04029_CMD-like"/>
</dbReference>
<dbReference type="Proteomes" id="UP000231553">
    <property type="component" value="Unassembled WGS sequence"/>
</dbReference>
<dbReference type="InterPro" id="IPR029032">
    <property type="entry name" value="AhpD-like"/>
</dbReference>
<reference evidence="1 2" key="1">
    <citation type="journal article" date="2018" name="Int. J. Syst. Evol. Microbiol.">
        <title>Pseudooceanicola lipolyticus sp. nov., a marine alphaproteobacterium, reclassification of Oceanicola flagellatus as Pseudooceanicola flagellatus comb. nov. and emended description of the genus Pseudooceanicola.</title>
        <authorList>
            <person name="Huang M.-M."/>
            <person name="Guo L.-L."/>
            <person name="Wu Y.-H."/>
            <person name="Lai Q.-L."/>
            <person name="Shao Z.-Z."/>
            <person name="Wang C.-S."/>
            <person name="Wu M."/>
            <person name="Xu X.-W."/>
        </authorList>
    </citation>
    <scope>NUCLEOTIDE SEQUENCE [LARGE SCALE GENOMIC DNA]</scope>
    <source>
        <strain evidence="1 2">157</strain>
    </source>
</reference>
<dbReference type="AlphaFoldDB" id="A0A2M8J0M4"/>
<evidence type="ECO:0000313" key="2">
    <source>
        <dbReference type="Proteomes" id="UP000231553"/>
    </source>
</evidence>
<dbReference type="SUPFAM" id="SSF69118">
    <property type="entry name" value="AhpD-like"/>
    <property type="match status" value="1"/>
</dbReference>
<organism evidence="1 2">
    <name type="scientific">Pseudooceanicola lipolyticus</name>
    <dbReference type="NCBI Taxonomy" id="2029104"/>
    <lineage>
        <taxon>Bacteria</taxon>
        <taxon>Pseudomonadati</taxon>
        <taxon>Pseudomonadota</taxon>
        <taxon>Alphaproteobacteria</taxon>
        <taxon>Rhodobacterales</taxon>
        <taxon>Paracoccaceae</taxon>
        <taxon>Pseudooceanicola</taxon>
    </lineage>
</organism>
<dbReference type="EMBL" id="PGTB01000047">
    <property type="protein sequence ID" value="PJE36319.1"/>
    <property type="molecule type" value="Genomic_DNA"/>
</dbReference>
<evidence type="ECO:0000313" key="1">
    <source>
        <dbReference type="EMBL" id="PJE36319.1"/>
    </source>
</evidence>
<dbReference type="OrthoDB" id="8718286at2"/>
<dbReference type="Gene3D" id="1.20.1290.10">
    <property type="entry name" value="AhpD-like"/>
    <property type="match status" value="1"/>
</dbReference>